<keyword evidence="6" id="KW-0645">Protease</keyword>
<gene>
    <name evidence="6" type="ORF">BC781_102220</name>
</gene>
<dbReference type="AlphaFoldDB" id="A0A315ZAS0"/>
<evidence type="ECO:0000256" key="4">
    <source>
        <dbReference type="SAM" id="SignalP"/>
    </source>
</evidence>
<dbReference type="EMBL" id="QGDO01000002">
    <property type="protein sequence ID" value="PWJ42675.1"/>
    <property type="molecule type" value="Genomic_DNA"/>
</dbReference>
<dbReference type="SUPFAM" id="SSF52317">
    <property type="entry name" value="Class I glutamine amidotransferase-like"/>
    <property type="match status" value="1"/>
</dbReference>
<comment type="caution">
    <text evidence="6">The sequence shown here is derived from an EMBL/GenBank/DDBJ whole genome shotgun (WGS) entry which is preliminary data.</text>
</comment>
<feature type="domain" description="DJ-1/PfpI" evidence="5">
    <location>
        <begin position="178"/>
        <end position="372"/>
    </location>
</feature>
<protein>
    <submittedName>
        <fullName evidence="6">Putative intracellular protease/amidase</fullName>
    </submittedName>
</protein>
<accession>A0A315ZAS0</accession>
<dbReference type="PANTHER" id="PTHR48094:SF11">
    <property type="entry name" value="GLUTATHIONE-INDEPENDENT GLYOXALASE HSP31-RELATED"/>
    <property type="match status" value="1"/>
</dbReference>
<dbReference type="GO" id="GO:0008233">
    <property type="term" value="F:peptidase activity"/>
    <property type="evidence" value="ECO:0007669"/>
    <property type="project" value="UniProtKB-KW"/>
</dbReference>
<dbReference type="Pfam" id="PF01965">
    <property type="entry name" value="DJ-1_PfpI"/>
    <property type="match status" value="1"/>
</dbReference>
<dbReference type="GO" id="GO:0019172">
    <property type="term" value="F:glyoxalase III activity"/>
    <property type="evidence" value="ECO:0007669"/>
    <property type="project" value="TreeGrafter"/>
</dbReference>
<organism evidence="6 7">
    <name type="scientific">Sediminitomix flava</name>
    <dbReference type="NCBI Taxonomy" id="379075"/>
    <lineage>
        <taxon>Bacteria</taxon>
        <taxon>Pseudomonadati</taxon>
        <taxon>Bacteroidota</taxon>
        <taxon>Cytophagia</taxon>
        <taxon>Cytophagales</taxon>
        <taxon>Flammeovirgaceae</taxon>
        <taxon>Sediminitomix</taxon>
    </lineage>
</organism>
<dbReference type="GO" id="GO:0006508">
    <property type="term" value="P:proteolysis"/>
    <property type="evidence" value="ECO:0007669"/>
    <property type="project" value="UniProtKB-KW"/>
</dbReference>
<evidence type="ECO:0000313" key="7">
    <source>
        <dbReference type="Proteomes" id="UP000245535"/>
    </source>
</evidence>
<dbReference type="InterPro" id="IPR050325">
    <property type="entry name" value="Prot/Nucl_acid_deglycase"/>
</dbReference>
<dbReference type="InterPro" id="IPR002818">
    <property type="entry name" value="DJ-1/PfpI"/>
</dbReference>
<keyword evidence="1" id="KW-0346">Stress response</keyword>
<evidence type="ECO:0000259" key="5">
    <source>
        <dbReference type="Pfam" id="PF01965"/>
    </source>
</evidence>
<dbReference type="SUPFAM" id="SSF54427">
    <property type="entry name" value="NTF2-like"/>
    <property type="match status" value="1"/>
</dbReference>
<sequence length="380" mass="42416">MFAEKSNFKKMNKFLIIIFVFISQNLLAQTNTELVAKTIQDYIKGSSYNNADLIVSAFTKDATLFLSAADGFKKYSPQEYASWFENKKEGEFNGRIGEILSIEIEHDIATAKAEILIPARNWRFVDLFLLKKVDDQWKIISKTATKTDIAENGKKVLFIVSNASFYGNTDLSTGNSFSEIVNAYDTFTKAGFNVDFVSPKGGAVPLAYINTSAELIKNYVYNSDFMYALKQTKAPEEINTQDYLAVQYIGGGAAMFQVPDNTAIQEIVMTIYEKQNGIISSVCHGTAGIAHLKTSDGKYLVDGKRVCGYPDEYENPTKSYFKTFPFLITKTIEERGGDFKYSARGKAHVEVDGRLVTGQNYQSSKGVSEKVIELINQNSI</sequence>
<evidence type="ECO:0000256" key="2">
    <source>
        <dbReference type="ARBA" id="ARBA00023239"/>
    </source>
</evidence>
<name>A0A315ZAS0_SEDFL</name>
<keyword evidence="2" id="KW-0456">Lyase</keyword>
<dbReference type="InterPro" id="IPR029062">
    <property type="entry name" value="Class_I_gatase-like"/>
</dbReference>
<comment type="similarity">
    <text evidence="3">Belongs to the peptidase C56 family. HSP31-like subfamily.</text>
</comment>
<reference evidence="6 7" key="1">
    <citation type="submission" date="2018-03" db="EMBL/GenBank/DDBJ databases">
        <title>Genomic Encyclopedia of Archaeal and Bacterial Type Strains, Phase II (KMG-II): from individual species to whole genera.</title>
        <authorList>
            <person name="Goeker M."/>
        </authorList>
    </citation>
    <scope>NUCLEOTIDE SEQUENCE [LARGE SCALE GENOMIC DNA]</scope>
    <source>
        <strain evidence="6 7">DSM 28229</strain>
    </source>
</reference>
<dbReference type="Pfam" id="PF12893">
    <property type="entry name" value="Lumazine_bd_2"/>
    <property type="match status" value="1"/>
</dbReference>
<proteinExistence type="inferred from homology"/>
<feature type="chain" id="PRO_5016465718" evidence="4">
    <location>
        <begin position="29"/>
        <end position="380"/>
    </location>
</feature>
<dbReference type="PANTHER" id="PTHR48094">
    <property type="entry name" value="PROTEIN/NUCLEIC ACID DEGLYCASE DJ-1-RELATED"/>
    <property type="match status" value="1"/>
</dbReference>
<evidence type="ECO:0000313" key="6">
    <source>
        <dbReference type="EMBL" id="PWJ42675.1"/>
    </source>
</evidence>
<feature type="signal peptide" evidence="4">
    <location>
        <begin position="1"/>
        <end position="28"/>
    </location>
</feature>
<dbReference type="Gene3D" id="3.40.50.880">
    <property type="match status" value="1"/>
</dbReference>
<dbReference type="GO" id="GO:0005737">
    <property type="term" value="C:cytoplasm"/>
    <property type="evidence" value="ECO:0007669"/>
    <property type="project" value="TreeGrafter"/>
</dbReference>
<keyword evidence="4" id="KW-0732">Signal</keyword>
<keyword evidence="7" id="KW-1185">Reference proteome</keyword>
<keyword evidence="6" id="KW-0378">Hydrolase</keyword>
<dbReference type="Gene3D" id="3.10.450.50">
    <property type="match status" value="1"/>
</dbReference>
<evidence type="ECO:0000256" key="3">
    <source>
        <dbReference type="ARBA" id="ARBA00038493"/>
    </source>
</evidence>
<evidence type="ECO:0000256" key="1">
    <source>
        <dbReference type="ARBA" id="ARBA00023016"/>
    </source>
</evidence>
<dbReference type="InterPro" id="IPR032710">
    <property type="entry name" value="NTF2-like_dom_sf"/>
</dbReference>
<dbReference type="Proteomes" id="UP000245535">
    <property type="component" value="Unassembled WGS sequence"/>
</dbReference>
<dbReference type="GO" id="GO:0019243">
    <property type="term" value="P:methylglyoxal catabolic process to D-lactate via S-lactoyl-glutathione"/>
    <property type="evidence" value="ECO:0007669"/>
    <property type="project" value="TreeGrafter"/>
</dbReference>
<dbReference type="CDD" id="cd03141">
    <property type="entry name" value="GATase1_Hsp31_like"/>
    <property type="match status" value="1"/>
</dbReference>
<dbReference type="InterPro" id="IPR039437">
    <property type="entry name" value="FrzH/put_lumazine-bd"/>
</dbReference>